<dbReference type="Proteomes" id="UP000764045">
    <property type="component" value="Unassembled WGS sequence"/>
</dbReference>
<dbReference type="SUPFAM" id="SSF46689">
    <property type="entry name" value="Homeodomain-like"/>
    <property type="match status" value="1"/>
</dbReference>
<name>A0A938WME8_9BACT</name>
<accession>A0A938WME8</accession>
<dbReference type="SMART" id="SM00342">
    <property type="entry name" value="HTH_ARAC"/>
    <property type="match status" value="1"/>
</dbReference>
<evidence type="ECO:0000256" key="3">
    <source>
        <dbReference type="ARBA" id="ARBA00023163"/>
    </source>
</evidence>
<gene>
    <name evidence="5" type="ORF">H6B30_07590</name>
</gene>
<dbReference type="GO" id="GO:0043565">
    <property type="term" value="F:sequence-specific DNA binding"/>
    <property type="evidence" value="ECO:0007669"/>
    <property type="project" value="InterPro"/>
</dbReference>
<evidence type="ECO:0000313" key="5">
    <source>
        <dbReference type="EMBL" id="MBM6661612.1"/>
    </source>
</evidence>
<keyword evidence="3" id="KW-0804">Transcription</keyword>
<dbReference type="Pfam" id="PF12833">
    <property type="entry name" value="HTH_18"/>
    <property type="match status" value="1"/>
</dbReference>
<evidence type="ECO:0000259" key="4">
    <source>
        <dbReference type="PROSITE" id="PS01124"/>
    </source>
</evidence>
<dbReference type="PANTHER" id="PTHR47504:SF5">
    <property type="entry name" value="RIGHT ORIGIN-BINDING PROTEIN"/>
    <property type="match status" value="1"/>
</dbReference>
<dbReference type="EMBL" id="JACJJL010000010">
    <property type="protein sequence ID" value="MBM6661612.1"/>
    <property type="molecule type" value="Genomic_DNA"/>
</dbReference>
<reference evidence="5 6" key="1">
    <citation type="journal article" date="2021" name="Sci. Rep.">
        <title>The distribution of antibiotic resistance genes in chicken gut microbiota commensals.</title>
        <authorList>
            <person name="Juricova H."/>
            <person name="Matiasovicova J."/>
            <person name="Kubasova T."/>
            <person name="Cejkova D."/>
            <person name="Rychlik I."/>
        </authorList>
    </citation>
    <scope>NUCLEOTIDE SEQUENCE [LARGE SCALE GENOMIC DNA]</scope>
    <source>
        <strain evidence="5 6">An819</strain>
    </source>
</reference>
<dbReference type="PANTHER" id="PTHR47504">
    <property type="entry name" value="RIGHT ORIGIN-BINDING PROTEIN"/>
    <property type="match status" value="1"/>
</dbReference>
<dbReference type="Gene3D" id="1.10.10.60">
    <property type="entry name" value="Homeodomain-like"/>
    <property type="match status" value="1"/>
</dbReference>
<keyword evidence="1" id="KW-0805">Transcription regulation</keyword>
<dbReference type="InterPro" id="IPR009057">
    <property type="entry name" value="Homeodomain-like_sf"/>
</dbReference>
<protein>
    <submittedName>
        <fullName evidence="5">Helix-turn-helix transcriptional regulator</fullName>
    </submittedName>
</protein>
<sequence>MMSDNLFDMLEYAALGTEWREWLKEVEKTADLVDLRRADTWTVLEQPAKNVHAVRWLTEELRKAATAPSPDDRTWCVLYLLAAHCRDNTVTGYVTDTFVNSYRTQHRTGTLFCMEVVGRMTLHDEYPHLNALYNLMMGLALREWRRLLEGDEDYPCFLTEADFRRVERSLPDFRCGGFREAVRLMAGRMPVGTLTAGELAARCHQSETVFRERFKEEFGQPVAEWLRERRKEDILAMLSDPAIPLSDVSERNGFNSASTLSDYCQRNFGKSPSQMRKDAAG</sequence>
<dbReference type="PROSITE" id="PS01124">
    <property type="entry name" value="HTH_ARAC_FAMILY_2"/>
    <property type="match status" value="1"/>
</dbReference>
<comment type="caution">
    <text evidence="5">The sequence shown here is derived from an EMBL/GenBank/DDBJ whole genome shotgun (WGS) entry which is preliminary data.</text>
</comment>
<evidence type="ECO:0000256" key="2">
    <source>
        <dbReference type="ARBA" id="ARBA00023125"/>
    </source>
</evidence>
<evidence type="ECO:0000313" key="6">
    <source>
        <dbReference type="Proteomes" id="UP000764045"/>
    </source>
</evidence>
<proteinExistence type="predicted"/>
<feature type="domain" description="HTH araC/xylS-type" evidence="4">
    <location>
        <begin position="179"/>
        <end position="278"/>
    </location>
</feature>
<dbReference type="InterPro" id="IPR050959">
    <property type="entry name" value="MarA-like"/>
</dbReference>
<dbReference type="GO" id="GO:0003700">
    <property type="term" value="F:DNA-binding transcription factor activity"/>
    <property type="evidence" value="ECO:0007669"/>
    <property type="project" value="InterPro"/>
</dbReference>
<keyword evidence="6" id="KW-1185">Reference proteome</keyword>
<dbReference type="InterPro" id="IPR018060">
    <property type="entry name" value="HTH_AraC"/>
</dbReference>
<dbReference type="RefSeq" id="WP_205109243.1">
    <property type="nucleotide sequence ID" value="NZ_JACJJL010000010.1"/>
</dbReference>
<dbReference type="AlphaFoldDB" id="A0A938WME8"/>
<keyword evidence="2" id="KW-0238">DNA-binding</keyword>
<evidence type="ECO:0000256" key="1">
    <source>
        <dbReference type="ARBA" id="ARBA00023015"/>
    </source>
</evidence>
<organism evidence="5 6">
    <name type="scientific">Marseilla massiliensis</name>
    <dbReference type="NCBI Taxonomy" id="1841864"/>
    <lineage>
        <taxon>Bacteria</taxon>
        <taxon>Pseudomonadati</taxon>
        <taxon>Bacteroidota</taxon>
        <taxon>Bacteroidia</taxon>
        <taxon>Bacteroidales</taxon>
        <taxon>Prevotellaceae</taxon>
        <taxon>Marseilla</taxon>
    </lineage>
</organism>